<evidence type="ECO:0000256" key="1">
    <source>
        <dbReference type="SAM" id="MobiDB-lite"/>
    </source>
</evidence>
<comment type="caution">
    <text evidence="2">The sequence shown here is derived from an EMBL/GenBank/DDBJ whole genome shotgun (WGS) entry which is preliminary data.</text>
</comment>
<feature type="region of interest" description="Disordered" evidence="1">
    <location>
        <begin position="1"/>
        <end position="28"/>
    </location>
</feature>
<keyword evidence="3" id="KW-1185">Reference proteome</keyword>
<organism evidence="2 3">
    <name type="scientific">Liparis tanakae</name>
    <name type="common">Tanaka's snailfish</name>
    <dbReference type="NCBI Taxonomy" id="230148"/>
    <lineage>
        <taxon>Eukaryota</taxon>
        <taxon>Metazoa</taxon>
        <taxon>Chordata</taxon>
        <taxon>Craniata</taxon>
        <taxon>Vertebrata</taxon>
        <taxon>Euteleostomi</taxon>
        <taxon>Actinopterygii</taxon>
        <taxon>Neopterygii</taxon>
        <taxon>Teleostei</taxon>
        <taxon>Neoteleostei</taxon>
        <taxon>Acanthomorphata</taxon>
        <taxon>Eupercaria</taxon>
        <taxon>Perciformes</taxon>
        <taxon>Cottioidei</taxon>
        <taxon>Cottales</taxon>
        <taxon>Liparidae</taxon>
        <taxon>Liparis</taxon>
    </lineage>
</organism>
<proteinExistence type="predicted"/>
<reference evidence="2 3" key="1">
    <citation type="submission" date="2019-03" db="EMBL/GenBank/DDBJ databases">
        <title>First draft genome of Liparis tanakae, snailfish: a comprehensive survey of snailfish specific genes.</title>
        <authorList>
            <person name="Kim W."/>
            <person name="Song I."/>
            <person name="Jeong J.-H."/>
            <person name="Kim D."/>
            <person name="Kim S."/>
            <person name="Ryu S."/>
            <person name="Song J.Y."/>
            <person name="Lee S.K."/>
        </authorList>
    </citation>
    <scope>NUCLEOTIDE SEQUENCE [LARGE SCALE GENOMIC DNA]</scope>
    <source>
        <tissue evidence="2">Muscle</tissue>
    </source>
</reference>
<evidence type="ECO:0000313" key="3">
    <source>
        <dbReference type="Proteomes" id="UP000314294"/>
    </source>
</evidence>
<evidence type="ECO:0000313" key="2">
    <source>
        <dbReference type="EMBL" id="TNN84915.1"/>
    </source>
</evidence>
<accession>A0A4Z2J3J3</accession>
<gene>
    <name evidence="2" type="ORF">EYF80_004960</name>
</gene>
<dbReference type="Proteomes" id="UP000314294">
    <property type="component" value="Unassembled WGS sequence"/>
</dbReference>
<dbReference type="EMBL" id="SRLO01000024">
    <property type="protein sequence ID" value="TNN84915.1"/>
    <property type="molecule type" value="Genomic_DNA"/>
</dbReference>
<sequence length="92" mass="10234">MGKKKSLARREWRARPLRGPGSPPETPSHLHYLVTNPINLSADQADADIGGTIDSRFPGRQPTLPSPRRHLPSRLLCGAFDHISFKQLQSNI</sequence>
<name>A0A4Z2J3J3_9TELE</name>
<protein>
    <submittedName>
        <fullName evidence="2">Uncharacterized protein</fullName>
    </submittedName>
</protein>
<dbReference type="AlphaFoldDB" id="A0A4Z2J3J3"/>